<name>A0ABP9W4L1_9DEIO</name>
<evidence type="ECO:0000313" key="2">
    <source>
        <dbReference type="Proteomes" id="UP001401887"/>
    </source>
</evidence>
<reference evidence="1 2" key="1">
    <citation type="submission" date="2024-02" db="EMBL/GenBank/DDBJ databases">
        <title>Deinococcus carri NBRC 110142.</title>
        <authorList>
            <person name="Ichikawa N."/>
            <person name="Katano-Makiyama Y."/>
            <person name="Hidaka K."/>
        </authorList>
    </citation>
    <scope>NUCLEOTIDE SEQUENCE [LARGE SCALE GENOMIC DNA]</scope>
    <source>
        <strain evidence="1 2">NBRC 110142</strain>
    </source>
</reference>
<proteinExistence type="predicted"/>
<protein>
    <submittedName>
        <fullName evidence="1">Uncharacterized protein</fullName>
    </submittedName>
</protein>
<evidence type="ECO:0000313" key="1">
    <source>
        <dbReference type="EMBL" id="GAA5512264.1"/>
    </source>
</evidence>
<comment type="caution">
    <text evidence="1">The sequence shown here is derived from an EMBL/GenBank/DDBJ whole genome shotgun (WGS) entry which is preliminary data.</text>
</comment>
<dbReference type="RefSeq" id="WP_345461733.1">
    <property type="nucleotide sequence ID" value="NZ_BAABRP010000001.1"/>
</dbReference>
<dbReference type="Proteomes" id="UP001401887">
    <property type="component" value="Unassembled WGS sequence"/>
</dbReference>
<accession>A0ABP9W4L1</accession>
<keyword evidence="2" id="KW-1185">Reference proteome</keyword>
<gene>
    <name evidence="1" type="ORF">Dcar01_00978</name>
</gene>
<sequence>MPTVVEVWLADDLAGLEDHPLPRLHAELHRCARETGWHLQPFSASPPDKQMESFTLQGPHGGAGAELRFHRVVPVLGFVDAQALQASLDVWASSWVAWGHSYINPPPLVAWWQAAGWLTPDAAWLNASPTPEDLRALGLLEGPEWKRSRQLSRGDALFFEW</sequence>
<organism evidence="1 2">
    <name type="scientific">Deinococcus carri</name>
    <dbReference type="NCBI Taxonomy" id="1211323"/>
    <lineage>
        <taxon>Bacteria</taxon>
        <taxon>Thermotogati</taxon>
        <taxon>Deinococcota</taxon>
        <taxon>Deinococci</taxon>
        <taxon>Deinococcales</taxon>
        <taxon>Deinococcaceae</taxon>
        <taxon>Deinococcus</taxon>
    </lineage>
</organism>
<dbReference type="EMBL" id="BAABRP010000001">
    <property type="protein sequence ID" value="GAA5512264.1"/>
    <property type="molecule type" value="Genomic_DNA"/>
</dbReference>